<dbReference type="PANTHER" id="PTHR47969">
    <property type="entry name" value="CHROMOSOME-ASSOCIATED KINESIN KIF4A-RELATED"/>
    <property type="match status" value="1"/>
</dbReference>
<feature type="region of interest" description="Disordered" evidence="8">
    <location>
        <begin position="612"/>
        <end position="643"/>
    </location>
</feature>
<dbReference type="GO" id="GO:0005875">
    <property type="term" value="C:microtubule associated complex"/>
    <property type="evidence" value="ECO:0007669"/>
    <property type="project" value="TreeGrafter"/>
</dbReference>
<dbReference type="EMBL" id="JAGRRH010000004">
    <property type="protein sequence ID" value="KAG7371259.1"/>
    <property type="molecule type" value="Genomic_DNA"/>
</dbReference>
<protein>
    <recommendedName>
        <fullName evidence="7">Kinesin-like protein</fullName>
    </recommendedName>
</protein>
<evidence type="ECO:0000256" key="5">
    <source>
        <dbReference type="ARBA" id="ARBA00023054"/>
    </source>
</evidence>
<keyword evidence="11" id="KW-1185">Reference proteome</keyword>
<sequence>MTGQPIKPSQKASSSSSSSSSSNVRVVARIRPLAQYEIENGSKPIVKSLPSVDSLSNKENSIPQISSEPEVLEVQSSEKRWFELDAVLDGNSSQREVYYKSGAQQAVTQDIFKGFNCTILAYGQTGAGKTFTMGTASGKDSSDTDGIIPRACADLFEQIDTRCDGNAQVELSYLEIYNEEIRDLMCTDGSGGDLKIRETLNGEVYVSGLSSRPVQSPKEIGNFMEEASHRRVVASTKMNAVSSRSHAICVLRIQGVLEDSTKFSAKLTLVDLAGSERIKKTQASGKRAAEGININKGLFVLGQVVSALSEQRPKYKRKPPYRDSKLTRLLQDSLGGNSRTIMVACVSPADFNIDETINTLRYATSARNIKNSATRNVIKALSPEEAAKLQRENQLLLTQVKELQETIRKMALASEATPSLASTDTDSLGSQEDDDDSTGVSMSSDDLREDRSKQKKRIKELEHEVRHLKRANSNAKVGLSSQITESMAQEAIELPVLHKKVAQLEEELASKKELEAENEALRQEMDDLKADADSARLAANKMAQIMEQLQELKGDEVDKKKMEHDHIKVEEAWVSFVFQVLETNKEQMKRLRDDFTLVARVVESPDVMVLDKSSDGSSGGFWKRMRKDKKKDSEDEASGDEIHMKVDPAIRQKLVTEHLQFFEERMIEMESHIHSETLSLGSIRDSLRIQRDKLEIEIGESEFERDVLNPKDNDLLDQLTALLIGPVKNLGEYD</sequence>
<evidence type="ECO:0000313" key="11">
    <source>
        <dbReference type="Proteomes" id="UP000693970"/>
    </source>
</evidence>
<accession>A0A9K3M003</accession>
<evidence type="ECO:0000313" key="10">
    <source>
        <dbReference type="EMBL" id="KAG7371259.1"/>
    </source>
</evidence>
<evidence type="ECO:0000256" key="1">
    <source>
        <dbReference type="ARBA" id="ARBA00004496"/>
    </source>
</evidence>
<feature type="region of interest" description="Disordered" evidence="8">
    <location>
        <begin position="1"/>
        <end position="24"/>
    </location>
</feature>
<evidence type="ECO:0000256" key="4">
    <source>
        <dbReference type="ARBA" id="ARBA00022840"/>
    </source>
</evidence>
<keyword evidence="2" id="KW-0963">Cytoplasm</keyword>
<dbReference type="OrthoDB" id="3176171at2759"/>
<dbReference type="InterPro" id="IPR027640">
    <property type="entry name" value="Kinesin-like_fam"/>
</dbReference>
<evidence type="ECO:0000256" key="2">
    <source>
        <dbReference type="ARBA" id="ARBA00022490"/>
    </source>
</evidence>
<dbReference type="GO" id="GO:0003777">
    <property type="term" value="F:microtubule motor activity"/>
    <property type="evidence" value="ECO:0007669"/>
    <property type="project" value="InterPro"/>
</dbReference>
<evidence type="ECO:0000256" key="3">
    <source>
        <dbReference type="ARBA" id="ARBA00022741"/>
    </source>
</evidence>
<dbReference type="GO" id="GO:0008017">
    <property type="term" value="F:microtubule binding"/>
    <property type="evidence" value="ECO:0007669"/>
    <property type="project" value="InterPro"/>
</dbReference>
<feature type="binding site" evidence="6">
    <location>
        <begin position="123"/>
        <end position="130"/>
    </location>
    <ligand>
        <name>ATP</name>
        <dbReference type="ChEBI" id="CHEBI:30616"/>
    </ligand>
</feature>
<dbReference type="GO" id="GO:0007018">
    <property type="term" value="P:microtubule-based movement"/>
    <property type="evidence" value="ECO:0007669"/>
    <property type="project" value="InterPro"/>
</dbReference>
<evidence type="ECO:0000256" key="6">
    <source>
        <dbReference type="PROSITE-ProRule" id="PRU00283"/>
    </source>
</evidence>
<keyword evidence="3 6" id="KW-0547">Nucleotide-binding</keyword>
<evidence type="ECO:0000259" key="9">
    <source>
        <dbReference type="PROSITE" id="PS50067"/>
    </source>
</evidence>
<reference evidence="10" key="2">
    <citation type="submission" date="2021-04" db="EMBL/GenBank/DDBJ databases">
        <authorList>
            <person name="Podell S."/>
        </authorList>
    </citation>
    <scope>NUCLEOTIDE SEQUENCE</scope>
    <source>
        <strain evidence="10">Hildebrandi</strain>
    </source>
</reference>
<dbReference type="AlphaFoldDB" id="A0A9K3M003"/>
<dbReference type="GO" id="GO:0007052">
    <property type="term" value="P:mitotic spindle organization"/>
    <property type="evidence" value="ECO:0007669"/>
    <property type="project" value="TreeGrafter"/>
</dbReference>
<dbReference type="GO" id="GO:0005874">
    <property type="term" value="C:microtubule"/>
    <property type="evidence" value="ECO:0007669"/>
    <property type="project" value="UniProtKB-KW"/>
</dbReference>
<dbReference type="GO" id="GO:0051231">
    <property type="term" value="P:spindle elongation"/>
    <property type="evidence" value="ECO:0007669"/>
    <property type="project" value="TreeGrafter"/>
</dbReference>
<organism evidence="10 11">
    <name type="scientific">Nitzschia inconspicua</name>
    <dbReference type="NCBI Taxonomy" id="303405"/>
    <lineage>
        <taxon>Eukaryota</taxon>
        <taxon>Sar</taxon>
        <taxon>Stramenopiles</taxon>
        <taxon>Ochrophyta</taxon>
        <taxon>Bacillariophyta</taxon>
        <taxon>Bacillariophyceae</taxon>
        <taxon>Bacillariophycidae</taxon>
        <taxon>Bacillariales</taxon>
        <taxon>Bacillariaceae</taxon>
        <taxon>Nitzschia</taxon>
    </lineage>
</organism>
<feature type="compositionally biased region" description="Low complexity" evidence="8">
    <location>
        <begin position="13"/>
        <end position="22"/>
    </location>
</feature>
<dbReference type="GO" id="GO:0005737">
    <property type="term" value="C:cytoplasm"/>
    <property type="evidence" value="ECO:0007669"/>
    <property type="project" value="UniProtKB-SubCell"/>
</dbReference>
<feature type="domain" description="Kinesin motor" evidence="9">
    <location>
        <begin position="23"/>
        <end position="369"/>
    </location>
</feature>
<dbReference type="Proteomes" id="UP000693970">
    <property type="component" value="Unassembled WGS sequence"/>
</dbReference>
<dbReference type="PROSITE" id="PS50067">
    <property type="entry name" value="KINESIN_MOTOR_2"/>
    <property type="match status" value="1"/>
</dbReference>
<proteinExistence type="inferred from homology"/>
<evidence type="ECO:0000256" key="7">
    <source>
        <dbReference type="RuleBase" id="RU000394"/>
    </source>
</evidence>
<evidence type="ECO:0000256" key="8">
    <source>
        <dbReference type="SAM" id="MobiDB-lite"/>
    </source>
</evidence>
<keyword evidence="7" id="KW-0493">Microtubule</keyword>
<gene>
    <name evidence="10" type="ORF">IV203_019829</name>
</gene>
<name>A0A9K3M003_9STRA</name>
<reference evidence="10" key="1">
    <citation type="journal article" date="2021" name="Sci. Rep.">
        <title>Diploid genomic architecture of Nitzschia inconspicua, an elite biomass production diatom.</title>
        <authorList>
            <person name="Oliver A."/>
            <person name="Podell S."/>
            <person name="Pinowska A."/>
            <person name="Traller J.C."/>
            <person name="Smith S.R."/>
            <person name="McClure R."/>
            <person name="Beliaev A."/>
            <person name="Bohutskyi P."/>
            <person name="Hill E.A."/>
            <person name="Rabines A."/>
            <person name="Zheng H."/>
            <person name="Allen L.Z."/>
            <person name="Kuo A."/>
            <person name="Grigoriev I.V."/>
            <person name="Allen A.E."/>
            <person name="Hazlebeck D."/>
            <person name="Allen E.E."/>
        </authorList>
    </citation>
    <scope>NUCLEOTIDE SEQUENCE</scope>
    <source>
        <strain evidence="10">Hildebrandi</strain>
    </source>
</reference>
<keyword evidence="4 6" id="KW-0067">ATP-binding</keyword>
<dbReference type="InterPro" id="IPR019821">
    <property type="entry name" value="Kinesin_motor_CS"/>
</dbReference>
<dbReference type="InterPro" id="IPR001752">
    <property type="entry name" value="Kinesin_motor_dom"/>
</dbReference>
<keyword evidence="6 7" id="KW-0505">Motor protein</keyword>
<comment type="subcellular location">
    <subcellularLocation>
        <location evidence="1">Cytoplasm</location>
    </subcellularLocation>
</comment>
<dbReference type="SMART" id="SM00129">
    <property type="entry name" value="KISc"/>
    <property type="match status" value="1"/>
</dbReference>
<keyword evidence="5" id="KW-0175">Coiled coil</keyword>
<dbReference type="PANTHER" id="PTHR47969:SF15">
    <property type="entry name" value="CHROMOSOME-ASSOCIATED KINESIN KIF4A-RELATED"/>
    <property type="match status" value="1"/>
</dbReference>
<feature type="region of interest" description="Disordered" evidence="8">
    <location>
        <begin position="414"/>
        <end position="462"/>
    </location>
</feature>
<dbReference type="Pfam" id="PF00225">
    <property type="entry name" value="Kinesin"/>
    <property type="match status" value="1"/>
</dbReference>
<feature type="compositionally biased region" description="Polar residues" evidence="8">
    <location>
        <begin position="416"/>
        <end position="430"/>
    </location>
</feature>
<dbReference type="GO" id="GO:0005524">
    <property type="term" value="F:ATP binding"/>
    <property type="evidence" value="ECO:0007669"/>
    <property type="project" value="UniProtKB-UniRule"/>
</dbReference>
<comment type="caution">
    <text evidence="10">The sequence shown here is derived from an EMBL/GenBank/DDBJ whole genome shotgun (WGS) entry which is preliminary data.</text>
</comment>
<dbReference type="PROSITE" id="PS00411">
    <property type="entry name" value="KINESIN_MOTOR_1"/>
    <property type="match status" value="1"/>
</dbReference>
<comment type="similarity">
    <text evidence="6 7">Belongs to the TRAFAC class myosin-kinesin ATPase superfamily. Kinesin family.</text>
</comment>